<accession>A0ACC1T5Q2</accession>
<proteinExistence type="predicted"/>
<sequence length="296" mass="32287">MSATSSDSAAIAAYKSNLVYNHCANATLTVVSYEFVITFQREYECHDFSLTFFISVLDALPQIIVAVFSALRIFALLGGTYMTAVFTLVLGVVPVALDLQYDAFILLQNHRKLIYLPVDLAAVLCSIAADFIAIMITWIKTYRHVREASSLGISAGFGATLIRYGTLYFIVLFVVNLVNGLITLVPSLQLNNPTGIFLATLPNVILSRFLVNLHQVDYPDTGSTVRFSNFSIPNFRMPTILTIIGNLGEPLAIREETPDDEAHDNEKPAGDRANTSTSSAKGEMIPYAVDSEGSAA</sequence>
<name>A0ACC1T5Q2_9APHY</name>
<reference evidence="1" key="1">
    <citation type="submission" date="2022-07" db="EMBL/GenBank/DDBJ databases">
        <title>Genome Sequence of Phlebia brevispora.</title>
        <authorList>
            <person name="Buettner E."/>
        </authorList>
    </citation>
    <scope>NUCLEOTIDE SEQUENCE</scope>
    <source>
        <strain evidence="1">MPL23</strain>
    </source>
</reference>
<dbReference type="Proteomes" id="UP001148662">
    <property type="component" value="Unassembled WGS sequence"/>
</dbReference>
<keyword evidence="2" id="KW-1185">Reference proteome</keyword>
<gene>
    <name evidence="1" type="ORF">NM688_g3519</name>
</gene>
<comment type="caution">
    <text evidence="1">The sequence shown here is derived from an EMBL/GenBank/DDBJ whole genome shotgun (WGS) entry which is preliminary data.</text>
</comment>
<dbReference type="EMBL" id="JANHOG010000519">
    <property type="protein sequence ID" value="KAJ3553603.1"/>
    <property type="molecule type" value="Genomic_DNA"/>
</dbReference>
<organism evidence="1 2">
    <name type="scientific">Phlebia brevispora</name>
    <dbReference type="NCBI Taxonomy" id="194682"/>
    <lineage>
        <taxon>Eukaryota</taxon>
        <taxon>Fungi</taxon>
        <taxon>Dikarya</taxon>
        <taxon>Basidiomycota</taxon>
        <taxon>Agaricomycotina</taxon>
        <taxon>Agaricomycetes</taxon>
        <taxon>Polyporales</taxon>
        <taxon>Meruliaceae</taxon>
        <taxon>Phlebia</taxon>
    </lineage>
</organism>
<evidence type="ECO:0000313" key="1">
    <source>
        <dbReference type="EMBL" id="KAJ3553603.1"/>
    </source>
</evidence>
<evidence type="ECO:0000313" key="2">
    <source>
        <dbReference type="Proteomes" id="UP001148662"/>
    </source>
</evidence>
<protein>
    <submittedName>
        <fullName evidence="1">Uncharacterized protein</fullName>
    </submittedName>
</protein>